<evidence type="ECO:0000256" key="3">
    <source>
        <dbReference type="ARBA" id="ARBA00023125"/>
    </source>
</evidence>
<comment type="caution">
    <text evidence="6">The sequence shown here is derived from an EMBL/GenBank/DDBJ whole genome shotgun (WGS) entry which is preliminary data.</text>
</comment>
<evidence type="ECO:0000256" key="2">
    <source>
        <dbReference type="ARBA" id="ARBA00023015"/>
    </source>
</evidence>
<dbReference type="PANTHER" id="PTHR30419">
    <property type="entry name" value="HTH-TYPE TRANSCRIPTIONAL REGULATOR YBHD"/>
    <property type="match status" value="1"/>
</dbReference>
<proteinExistence type="inferred from homology"/>
<dbReference type="eggNOG" id="COG0583">
    <property type="taxonomic scope" value="Bacteria"/>
</dbReference>
<keyword evidence="2" id="KW-0805">Transcription regulation</keyword>
<evidence type="ECO:0000256" key="4">
    <source>
        <dbReference type="ARBA" id="ARBA00023163"/>
    </source>
</evidence>
<feature type="domain" description="HTH lysR-type" evidence="5">
    <location>
        <begin position="1"/>
        <end position="41"/>
    </location>
</feature>
<sequence>MAAVAEALYVSQSAVSKQISLLEEELGISLIERTGRVVTMTLAGQRLVERPESIIREIESARADIAELRSTISGEVRVAAFPSVAATVIPTVARHLCENHPNLTIQFEEMEPAESMAALRSWQTDVAIIDDLYVPKDAIDPNFETIFLMEDVFNVMVSKGHKLAERPTVRLGEIKDDRWALDTLSDAYTRMITNACKAAGTLQELRSDYRDGSGGL</sequence>
<dbReference type="InterPro" id="IPR050950">
    <property type="entry name" value="HTH-type_LysR_regulators"/>
</dbReference>
<dbReference type="Gene3D" id="1.10.10.10">
    <property type="entry name" value="Winged helix-like DNA-binding domain superfamily/Winged helix DNA-binding domain"/>
    <property type="match status" value="1"/>
</dbReference>
<dbReference type="AlphaFoldDB" id="A0A081CVG9"/>
<evidence type="ECO:0000259" key="5">
    <source>
        <dbReference type="PROSITE" id="PS50931"/>
    </source>
</evidence>
<dbReference type="Pfam" id="PF03466">
    <property type="entry name" value="LysR_substrate"/>
    <property type="match status" value="1"/>
</dbReference>
<name>A0A081CVG9_9HYPH</name>
<dbReference type="Gene3D" id="3.40.190.10">
    <property type="entry name" value="Periplasmic binding protein-like II"/>
    <property type="match status" value="2"/>
</dbReference>
<dbReference type="GO" id="GO:0003700">
    <property type="term" value="F:DNA-binding transcription factor activity"/>
    <property type="evidence" value="ECO:0007669"/>
    <property type="project" value="InterPro"/>
</dbReference>
<dbReference type="InterPro" id="IPR005119">
    <property type="entry name" value="LysR_subst-bd"/>
</dbReference>
<dbReference type="InterPro" id="IPR036390">
    <property type="entry name" value="WH_DNA-bd_sf"/>
</dbReference>
<comment type="similarity">
    <text evidence="1">Belongs to the LysR transcriptional regulatory family.</text>
</comment>
<dbReference type="InterPro" id="IPR036388">
    <property type="entry name" value="WH-like_DNA-bd_sf"/>
</dbReference>
<dbReference type="GO" id="GO:0003677">
    <property type="term" value="F:DNA binding"/>
    <property type="evidence" value="ECO:0007669"/>
    <property type="project" value="UniProtKB-KW"/>
</dbReference>
<organism evidence="6 7">
    <name type="scientific">Agrobacterium rubi TR3 = NBRC 13261</name>
    <dbReference type="NCBI Taxonomy" id="1368415"/>
    <lineage>
        <taxon>Bacteria</taxon>
        <taxon>Pseudomonadati</taxon>
        <taxon>Pseudomonadota</taxon>
        <taxon>Alphaproteobacteria</taxon>
        <taxon>Hyphomicrobiales</taxon>
        <taxon>Rhizobiaceae</taxon>
        <taxon>Rhizobium/Agrobacterium group</taxon>
        <taxon>Agrobacterium</taxon>
    </lineage>
</organism>
<dbReference type="InterPro" id="IPR000847">
    <property type="entry name" value="LysR_HTH_N"/>
</dbReference>
<dbReference type="SUPFAM" id="SSF53850">
    <property type="entry name" value="Periplasmic binding protein-like II"/>
    <property type="match status" value="1"/>
</dbReference>
<dbReference type="Proteomes" id="UP000028701">
    <property type="component" value="Unassembled WGS sequence"/>
</dbReference>
<dbReference type="SUPFAM" id="SSF46785">
    <property type="entry name" value="Winged helix' DNA-binding domain"/>
    <property type="match status" value="1"/>
</dbReference>
<evidence type="ECO:0000313" key="6">
    <source>
        <dbReference type="EMBL" id="GAK70665.1"/>
    </source>
</evidence>
<dbReference type="Pfam" id="PF00126">
    <property type="entry name" value="HTH_1"/>
    <property type="match status" value="1"/>
</dbReference>
<dbReference type="PROSITE" id="PS50931">
    <property type="entry name" value="HTH_LYSR"/>
    <property type="match status" value="1"/>
</dbReference>
<evidence type="ECO:0000256" key="1">
    <source>
        <dbReference type="ARBA" id="ARBA00009437"/>
    </source>
</evidence>
<dbReference type="EMBL" id="BBJU01000013">
    <property type="protein sequence ID" value="GAK70665.1"/>
    <property type="molecule type" value="Genomic_DNA"/>
</dbReference>
<protein>
    <submittedName>
        <fullName evidence="6">Putative LysR family transcriptional regulator</fullName>
    </submittedName>
</protein>
<gene>
    <name evidence="6" type="ORF">RRU01S_13_00030</name>
</gene>
<keyword evidence="3" id="KW-0238">DNA-binding</keyword>
<dbReference type="GO" id="GO:0005829">
    <property type="term" value="C:cytosol"/>
    <property type="evidence" value="ECO:0007669"/>
    <property type="project" value="TreeGrafter"/>
</dbReference>
<accession>A0A081CVG9</accession>
<keyword evidence="4" id="KW-0804">Transcription</keyword>
<dbReference type="PRINTS" id="PR00039">
    <property type="entry name" value="HTHLYSR"/>
</dbReference>
<evidence type="ECO:0000313" key="7">
    <source>
        <dbReference type="Proteomes" id="UP000028701"/>
    </source>
</evidence>
<reference evidence="6 7" key="1">
    <citation type="submission" date="2014-08" db="EMBL/GenBank/DDBJ databases">
        <title>Whole genome shotgun sequence of Rhizobium rubi NBRC 13261.</title>
        <authorList>
            <person name="Katano-Makiyama Y."/>
            <person name="Hosoyama A."/>
            <person name="Hashimoto M."/>
            <person name="Hosoyama Y."/>
            <person name="Noguchi M."/>
            <person name="Tsuchikane K."/>
            <person name="Uohara A."/>
            <person name="Ohji S."/>
            <person name="Ichikawa N."/>
            <person name="Kimura A."/>
            <person name="Yamazoe A."/>
            <person name="Fujita N."/>
        </authorList>
    </citation>
    <scope>NUCLEOTIDE SEQUENCE [LARGE SCALE GENOMIC DNA]</scope>
    <source>
        <strain evidence="6 7">NBRC 13261</strain>
    </source>
</reference>